<dbReference type="Pfam" id="PF01485">
    <property type="entry name" value="IBR"/>
    <property type="match status" value="1"/>
</dbReference>
<evidence type="ECO:0000256" key="2">
    <source>
        <dbReference type="ARBA" id="ARBA00001947"/>
    </source>
</evidence>
<accession>A0A835KJ78</accession>
<evidence type="ECO:0000256" key="12">
    <source>
        <dbReference type="ARBA" id="ARBA00022833"/>
    </source>
</evidence>
<gene>
    <name evidence="17" type="ORF">HU200_013956</name>
</gene>
<evidence type="ECO:0000256" key="5">
    <source>
        <dbReference type="ARBA" id="ARBA00005884"/>
    </source>
</evidence>
<dbReference type="PROSITE" id="PS50089">
    <property type="entry name" value="ZF_RING_2"/>
    <property type="match status" value="1"/>
</dbReference>
<dbReference type="InterPro" id="IPR013083">
    <property type="entry name" value="Znf_RING/FYVE/PHD"/>
</dbReference>
<dbReference type="FunFam" id="3.30.40.10:FF:000019">
    <property type="entry name" value="RBR-type E3 ubiquitin transferase"/>
    <property type="match status" value="1"/>
</dbReference>
<comment type="pathway">
    <text evidence="4">Protein modification; protein ubiquitination.</text>
</comment>
<proteinExistence type="inferred from homology"/>
<dbReference type="PROSITE" id="PS51873">
    <property type="entry name" value="TRIAD"/>
    <property type="match status" value="1"/>
</dbReference>
<dbReference type="EC" id="2.3.2.31" evidence="6"/>
<evidence type="ECO:0000256" key="1">
    <source>
        <dbReference type="ARBA" id="ARBA00001798"/>
    </source>
</evidence>
<dbReference type="Gene3D" id="1.20.120.1750">
    <property type="match status" value="1"/>
</dbReference>
<dbReference type="Gene3D" id="3.30.40.10">
    <property type="entry name" value="Zinc/RING finger domain, C3HC4 (zinc finger)"/>
    <property type="match status" value="1"/>
</dbReference>
<dbReference type="Pfam" id="PF22191">
    <property type="entry name" value="IBR_1"/>
    <property type="match status" value="1"/>
</dbReference>
<dbReference type="EMBL" id="JACEFO010001352">
    <property type="protein sequence ID" value="KAF8738583.1"/>
    <property type="molecule type" value="Genomic_DNA"/>
</dbReference>
<dbReference type="InterPro" id="IPR031127">
    <property type="entry name" value="E3_UB_ligase_RBR"/>
</dbReference>
<dbReference type="SUPFAM" id="SSF57850">
    <property type="entry name" value="RING/U-box"/>
    <property type="match status" value="3"/>
</dbReference>
<dbReference type="FunFam" id="1.20.120.1750:FF:000027">
    <property type="entry name" value="RBR-type E3 ubiquitin transferase"/>
    <property type="match status" value="1"/>
</dbReference>
<evidence type="ECO:0000313" key="18">
    <source>
        <dbReference type="Proteomes" id="UP000636709"/>
    </source>
</evidence>
<evidence type="ECO:0000256" key="10">
    <source>
        <dbReference type="ARBA" id="ARBA00022771"/>
    </source>
</evidence>
<evidence type="ECO:0000256" key="4">
    <source>
        <dbReference type="ARBA" id="ARBA00004906"/>
    </source>
</evidence>
<evidence type="ECO:0000256" key="11">
    <source>
        <dbReference type="ARBA" id="ARBA00022786"/>
    </source>
</evidence>
<organism evidence="17 18">
    <name type="scientific">Digitaria exilis</name>
    <dbReference type="NCBI Taxonomy" id="1010633"/>
    <lineage>
        <taxon>Eukaryota</taxon>
        <taxon>Viridiplantae</taxon>
        <taxon>Streptophyta</taxon>
        <taxon>Embryophyta</taxon>
        <taxon>Tracheophyta</taxon>
        <taxon>Spermatophyta</taxon>
        <taxon>Magnoliopsida</taxon>
        <taxon>Liliopsida</taxon>
        <taxon>Poales</taxon>
        <taxon>Poaceae</taxon>
        <taxon>PACMAD clade</taxon>
        <taxon>Panicoideae</taxon>
        <taxon>Panicodae</taxon>
        <taxon>Paniceae</taxon>
        <taxon>Anthephorinae</taxon>
        <taxon>Digitaria</taxon>
    </lineage>
</organism>
<evidence type="ECO:0000259" key="15">
    <source>
        <dbReference type="PROSITE" id="PS50089"/>
    </source>
</evidence>
<keyword evidence="9" id="KW-0677">Repeat</keyword>
<keyword evidence="12" id="KW-0862">Zinc</keyword>
<dbReference type="GO" id="GO:0016567">
    <property type="term" value="P:protein ubiquitination"/>
    <property type="evidence" value="ECO:0007669"/>
    <property type="project" value="InterPro"/>
</dbReference>
<dbReference type="InterPro" id="IPR048962">
    <property type="entry name" value="ARIH1-like_UBL"/>
</dbReference>
<feature type="domain" description="RING-type" evidence="16">
    <location>
        <begin position="164"/>
        <end position="377"/>
    </location>
</feature>
<evidence type="ECO:0000256" key="3">
    <source>
        <dbReference type="ARBA" id="ARBA00003976"/>
    </source>
</evidence>
<comment type="similarity">
    <text evidence="5">Belongs to the RBR family. Ariadne subfamily.</text>
</comment>
<dbReference type="InterPro" id="IPR001841">
    <property type="entry name" value="Znf_RING"/>
</dbReference>
<keyword evidence="10 13" id="KW-0863">Zinc-finger</keyword>
<evidence type="ECO:0000313" key="17">
    <source>
        <dbReference type="EMBL" id="KAF8738583.1"/>
    </source>
</evidence>
<evidence type="ECO:0000256" key="13">
    <source>
        <dbReference type="PROSITE-ProRule" id="PRU00175"/>
    </source>
</evidence>
<evidence type="ECO:0000256" key="14">
    <source>
        <dbReference type="SAM" id="MobiDB-lite"/>
    </source>
</evidence>
<evidence type="ECO:0000256" key="6">
    <source>
        <dbReference type="ARBA" id="ARBA00012251"/>
    </source>
</evidence>
<dbReference type="AlphaFoldDB" id="A0A835KJ78"/>
<dbReference type="OrthoDB" id="10009520at2759"/>
<dbReference type="PANTHER" id="PTHR11685">
    <property type="entry name" value="RBR FAMILY RING FINGER AND IBR DOMAIN-CONTAINING"/>
    <property type="match status" value="1"/>
</dbReference>
<reference evidence="17" key="1">
    <citation type="submission" date="2020-07" db="EMBL/GenBank/DDBJ databases">
        <title>Genome sequence and genetic diversity analysis of an under-domesticated orphan crop, white fonio (Digitaria exilis).</title>
        <authorList>
            <person name="Bennetzen J.L."/>
            <person name="Chen S."/>
            <person name="Ma X."/>
            <person name="Wang X."/>
            <person name="Yssel A.E.J."/>
            <person name="Chaluvadi S.R."/>
            <person name="Johnson M."/>
            <person name="Gangashetty P."/>
            <person name="Hamidou F."/>
            <person name="Sanogo M.D."/>
            <person name="Zwaenepoel A."/>
            <person name="Wallace J."/>
            <person name="Van De Peer Y."/>
            <person name="Van Deynze A."/>
        </authorList>
    </citation>
    <scope>NUCLEOTIDE SEQUENCE</scope>
    <source>
        <tissue evidence="17">Leaves</tissue>
    </source>
</reference>
<keyword evidence="8" id="KW-0479">Metal-binding</keyword>
<evidence type="ECO:0000259" key="16">
    <source>
        <dbReference type="PROSITE" id="PS51873"/>
    </source>
</evidence>
<dbReference type="InterPro" id="IPR044066">
    <property type="entry name" value="TRIAD_supradom"/>
</dbReference>
<dbReference type="InterPro" id="IPR017907">
    <property type="entry name" value="Znf_RING_CS"/>
</dbReference>
<comment type="caution">
    <text evidence="17">The sequence shown here is derived from an EMBL/GenBank/DDBJ whole genome shotgun (WGS) entry which is preliminary data.</text>
</comment>
<name>A0A835KJ78_9POAL</name>
<evidence type="ECO:0000256" key="7">
    <source>
        <dbReference type="ARBA" id="ARBA00022679"/>
    </source>
</evidence>
<feature type="region of interest" description="Disordered" evidence="14">
    <location>
        <begin position="1"/>
        <end position="51"/>
    </location>
</feature>
<evidence type="ECO:0000256" key="9">
    <source>
        <dbReference type="ARBA" id="ARBA00022737"/>
    </source>
</evidence>
<keyword evidence="11" id="KW-0833">Ubl conjugation pathway</keyword>
<comment type="catalytic activity">
    <reaction evidence="1">
        <text>[E2 ubiquitin-conjugating enzyme]-S-ubiquitinyl-L-cysteine + [acceptor protein]-L-lysine = [E2 ubiquitin-conjugating enzyme]-L-cysteine + [acceptor protein]-N(6)-ubiquitinyl-L-lysine.</text>
        <dbReference type="EC" id="2.3.2.31"/>
    </reaction>
</comment>
<keyword evidence="7" id="KW-0808">Transferase</keyword>
<dbReference type="InterPro" id="IPR002867">
    <property type="entry name" value="IBR_dom"/>
</dbReference>
<comment type="function">
    <text evidence="3">Might act as an E3 ubiquitin-protein ligase, or as part of E3 complex, which accepts ubiquitin from specific E2 ubiquitin-conjugating enzymes and then transfers it to substrates.</text>
</comment>
<dbReference type="Proteomes" id="UP000636709">
    <property type="component" value="Unassembled WGS sequence"/>
</dbReference>
<dbReference type="GO" id="GO:0061630">
    <property type="term" value="F:ubiquitin protein ligase activity"/>
    <property type="evidence" value="ECO:0007669"/>
    <property type="project" value="UniProtKB-EC"/>
</dbReference>
<dbReference type="CDD" id="cd20346">
    <property type="entry name" value="BRcat_RBR_ANKIB1"/>
    <property type="match status" value="1"/>
</dbReference>
<dbReference type="Pfam" id="PF21235">
    <property type="entry name" value="UBA_ARI1"/>
    <property type="match status" value="1"/>
</dbReference>
<comment type="cofactor">
    <cofactor evidence="2">
        <name>Zn(2+)</name>
        <dbReference type="ChEBI" id="CHEBI:29105"/>
    </cofactor>
</comment>
<keyword evidence="18" id="KW-1185">Reference proteome</keyword>
<evidence type="ECO:0000256" key="8">
    <source>
        <dbReference type="ARBA" id="ARBA00022723"/>
    </source>
</evidence>
<dbReference type="GO" id="GO:0008270">
    <property type="term" value="F:zinc ion binding"/>
    <property type="evidence" value="ECO:0007669"/>
    <property type="project" value="UniProtKB-KW"/>
</dbReference>
<dbReference type="SMART" id="SM00647">
    <property type="entry name" value="IBR"/>
    <property type="match status" value="2"/>
</dbReference>
<dbReference type="PROSITE" id="PS00518">
    <property type="entry name" value="ZF_RING_1"/>
    <property type="match status" value="1"/>
</dbReference>
<sequence length="568" mass="63387">MATGGGDGDGSCHRNKRCHGFAGVEDDDTHGDPGHFPGDSDNGSIGDDFIYDEDSAAAAGEEYPDVEETFAGDSSSAASAIAGKKGYAVLTEDDILERQKKAATDVAEVLSISRTFATVLLRHFKWSPSHVEEEWFSDDGHVRSAVGLPPANSTAVVAMAFSPKRLTCGICFTKFYAGKMRSAGCSHFYCDPCWRMYIHVAVGDGPRCLSLRCPEPECSAAVVGDLVDAVADNDDKDWHARFALRSYVEDSGGSNIKWCPAAGCDLAVELVGDGEVNDVFCACRHGFCWRCGDEAHRPVSCDTVRAWLAKNSSDAESANWVLANTKLCPKCRRPIEKNQGCNHMSCRSPCYHQFCWLCLDPWNRHRGCSGYGHDQFVDDKSVTTGDKQSKEARKEEMRRRQAKASLDRYLYHYERWAANKKSLQKAIADMEELEKKGLKKMTAVLEVEVADLKFLTKAYELIVDGRRVMRWVYAYGYYLDPVRDKAKRGLFDHLQDDANSRLESLQSCAELERRKFIISSNEKKGGADMNEMYRVYKSKLVDLTSATRHYFGNLVKAFETDMPEFNSV</sequence>
<feature type="domain" description="RING-type" evidence="15">
    <location>
        <begin position="168"/>
        <end position="214"/>
    </location>
</feature>
<protein>
    <recommendedName>
        <fullName evidence="6">RBR-type E3 ubiquitin transferase</fullName>
        <ecNumber evidence="6">2.3.2.31</ecNumber>
    </recommendedName>
</protein>